<name>A0A157LC88_9BORD</name>
<proteinExistence type="predicted"/>
<sequence length="247" mass="27012">MTAASLPTDTAPESARPSLPADLAALLATQIHQGVLAPGDRLPTERELVEAHGVSRAVVREAIARLKSEGLVTSQQGKGVFVDPGARKNAFRIAAISPTDNQELEHILELMLAIESTAARYAAQRRTPDDLKRIRQGLVGMEYAVLNDRLGDDEDYAFHQAIVQATHNPHLVALNEYLESSVRHVIRSARRNTARMYAQRMADVQTEHQAIFQAISDGDAQAAGDAAERHLRNAAQRLRLYNADDAA</sequence>
<gene>
    <name evidence="5" type="primary">lutR_2</name>
    <name evidence="5" type="ORF">SAMEA1982600_00683</name>
</gene>
<dbReference type="SUPFAM" id="SSF46785">
    <property type="entry name" value="Winged helix' DNA-binding domain"/>
    <property type="match status" value="1"/>
</dbReference>
<dbReference type="PANTHER" id="PTHR43537:SF44">
    <property type="entry name" value="GNTR FAMILY REGULATORY PROTEIN"/>
    <property type="match status" value="1"/>
</dbReference>
<dbReference type="GO" id="GO:0003677">
    <property type="term" value="F:DNA binding"/>
    <property type="evidence" value="ECO:0007669"/>
    <property type="project" value="UniProtKB-KW"/>
</dbReference>
<dbReference type="SMART" id="SM00895">
    <property type="entry name" value="FCD"/>
    <property type="match status" value="1"/>
</dbReference>
<dbReference type="InterPro" id="IPR008920">
    <property type="entry name" value="TF_FadR/GntR_C"/>
</dbReference>
<protein>
    <submittedName>
        <fullName evidence="5">GntR family transcriptional regulator</fullName>
    </submittedName>
</protein>
<dbReference type="Gene3D" id="1.20.120.530">
    <property type="entry name" value="GntR ligand-binding domain-like"/>
    <property type="match status" value="1"/>
</dbReference>
<dbReference type="InterPro" id="IPR036390">
    <property type="entry name" value="WH_DNA-bd_sf"/>
</dbReference>
<evidence type="ECO:0000313" key="5">
    <source>
        <dbReference type="EMBL" id="SAH94453.1"/>
    </source>
</evidence>
<keyword evidence="2" id="KW-0238">DNA-binding</keyword>
<dbReference type="OrthoDB" id="5296437at2"/>
<reference evidence="5 6" key="1">
    <citation type="submission" date="2016-03" db="EMBL/GenBank/DDBJ databases">
        <authorList>
            <consortium name="Pathogen Informatics"/>
        </authorList>
    </citation>
    <scope>NUCLEOTIDE SEQUENCE [LARGE SCALE GENOMIC DNA]</scope>
    <source>
        <strain evidence="5 6">NCTC13364</strain>
    </source>
</reference>
<dbReference type="Gene3D" id="1.10.10.10">
    <property type="entry name" value="Winged helix-like DNA-binding domain superfamily/Winged helix DNA-binding domain"/>
    <property type="match status" value="1"/>
</dbReference>
<dbReference type="CDD" id="cd07377">
    <property type="entry name" value="WHTH_GntR"/>
    <property type="match status" value="1"/>
</dbReference>
<dbReference type="Proteomes" id="UP000077037">
    <property type="component" value="Unassembled WGS sequence"/>
</dbReference>
<evidence type="ECO:0000259" key="4">
    <source>
        <dbReference type="PROSITE" id="PS50949"/>
    </source>
</evidence>
<accession>A0A157LC88</accession>
<dbReference type="SUPFAM" id="SSF48008">
    <property type="entry name" value="GntR ligand-binding domain-like"/>
    <property type="match status" value="1"/>
</dbReference>
<dbReference type="RefSeq" id="WP_066408043.1">
    <property type="nucleotide sequence ID" value="NZ_FKBS01000007.1"/>
</dbReference>
<dbReference type="SMART" id="SM00345">
    <property type="entry name" value="HTH_GNTR"/>
    <property type="match status" value="1"/>
</dbReference>
<dbReference type="Pfam" id="PF00392">
    <property type="entry name" value="GntR"/>
    <property type="match status" value="1"/>
</dbReference>
<keyword evidence="1" id="KW-0805">Transcription regulation</keyword>
<dbReference type="Pfam" id="PF07729">
    <property type="entry name" value="FCD"/>
    <property type="match status" value="1"/>
</dbReference>
<dbReference type="EMBL" id="FKBS01000007">
    <property type="protein sequence ID" value="SAH94453.1"/>
    <property type="molecule type" value="Genomic_DNA"/>
</dbReference>
<keyword evidence="3" id="KW-0804">Transcription</keyword>
<dbReference type="InterPro" id="IPR011711">
    <property type="entry name" value="GntR_C"/>
</dbReference>
<evidence type="ECO:0000256" key="3">
    <source>
        <dbReference type="ARBA" id="ARBA00023163"/>
    </source>
</evidence>
<dbReference type="AlphaFoldDB" id="A0A157LC88"/>
<evidence type="ECO:0000256" key="2">
    <source>
        <dbReference type="ARBA" id="ARBA00023125"/>
    </source>
</evidence>
<organism evidence="5 6">
    <name type="scientific">Bordetella ansorpii</name>
    <dbReference type="NCBI Taxonomy" id="288768"/>
    <lineage>
        <taxon>Bacteria</taxon>
        <taxon>Pseudomonadati</taxon>
        <taxon>Pseudomonadota</taxon>
        <taxon>Betaproteobacteria</taxon>
        <taxon>Burkholderiales</taxon>
        <taxon>Alcaligenaceae</taxon>
        <taxon>Bordetella</taxon>
    </lineage>
</organism>
<dbReference type="InterPro" id="IPR036388">
    <property type="entry name" value="WH-like_DNA-bd_sf"/>
</dbReference>
<dbReference type="GO" id="GO:0003700">
    <property type="term" value="F:DNA-binding transcription factor activity"/>
    <property type="evidence" value="ECO:0007669"/>
    <property type="project" value="InterPro"/>
</dbReference>
<evidence type="ECO:0000313" key="6">
    <source>
        <dbReference type="Proteomes" id="UP000077037"/>
    </source>
</evidence>
<dbReference type="PANTHER" id="PTHR43537">
    <property type="entry name" value="TRANSCRIPTIONAL REGULATOR, GNTR FAMILY"/>
    <property type="match status" value="1"/>
</dbReference>
<feature type="domain" description="HTH gntR-type" evidence="4">
    <location>
        <begin position="17"/>
        <end position="85"/>
    </location>
</feature>
<dbReference type="PRINTS" id="PR00035">
    <property type="entry name" value="HTHGNTR"/>
</dbReference>
<evidence type="ECO:0000256" key="1">
    <source>
        <dbReference type="ARBA" id="ARBA00023015"/>
    </source>
</evidence>
<dbReference type="PROSITE" id="PS50949">
    <property type="entry name" value="HTH_GNTR"/>
    <property type="match status" value="1"/>
</dbReference>
<dbReference type="InterPro" id="IPR000524">
    <property type="entry name" value="Tscrpt_reg_HTH_GntR"/>
</dbReference>